<dbReference type="InterPro" id="IPR001647">
    <property type="entry name" value="HTH_TetR"/>
</dbReference>
<organism evidence="4 5">
    <name type="scientific">Succinivibrio faecicola</name>
    <dbReference type="NCBI Taxonomy" id="2820300"/>
    <lineage>
        <taxon>Bacteria</taxon>
        <taxon>Pseudomonadati</taxon>
        <taxon>Pseudomonadota</taxon>
        <taxon>Gammaproteobacteria</taxon>
        <taxon>Aeromonadales</taxon>
        <taxon>Succinivibrionaceae</taxon>
        <taxon>Succinivibrio</taxon>
    </lineage>
</organism>
<dbReference type="PANTHER" id="PTHR43479:SF11">
    <property type="entry name" value="ACREF_ENVCD OPERON REPRESSOR-RELATED"/>
    <property type="match status" value="1"/>
</dbReference>
<dbReference type="SUPFAM" id="SSF46689">
    <property type="entry name" value="Homeodomain-like"/>
    <property type="match status" value="1"/>
</dbReference>
<dbReference type="PRINTS" id="PR00455">
    <property type="entry name" value="HTHTETR"/>
</dbReference>
<comment type="caution">
    <text evidence="4">The sequence shown here is derived from an EMBL/GenBank/DDBJ whole genome shotgun (WGS) entry which is preliminary data.</text>
</comment>
<dbReference type="PROSITE" id="PS50977">
    <property type="entry name" value="HTH_TETR_2"/>
    <property type="match status" value="1"/>
</dbReference>
<keyword evidence="1 2" id="KW-0238">DNA-binding</keyword>
<keyword evidence="5" id="KW-1185">Reference proteome</keyword>
<evidence type="ECO:0000259" key="3">
    <source>
        <dbReference type="PROSITE" id="PS50977"/>
    </source>
</evidence>
<dbReference type="PANTHER" id="PTHR43479">
    <property type="entry name" value="ACREF/ENVCD OPERON REPRESSOR-RELATED"/>
    <property type="match status" value="1"/>
</dbReference>
<evidence type="ECO:0000256" key="2">
    <source>
        <dbReference type="PROSITE-ProRule" id="PRU00335"/>
    </source>
</evidence>
<evidence type="ECO:0000256" key="1">
    <source>
        <dbReference type="ARBA" id="ARBA00023125"/>
    </source>
</evidence>
<dbReference type="Gene3D" id="1.10.357.10">
    <property type="entry name" value="Tetracycline Repressor, domain 2"/>
    <property type="match status" value="1"/>
</dbReference>
<dbReference type="InterPro" id="IPR050624">
    <property type="entry name" value="HTH-type_Tx_Regulator"/>
</dbReference>
<reference evidence="4 5" key="1">
    <citation type="submission" date="2021-03" db="EMBL/GenBank/DDBJ databases">
        <title>Succinivibrio sp. nov. isolated from feces of cow.</title>
        <authorList>
            <person name="Choi J.-Y."/>
        </authorList>
    </citation>
    <scope>NUCLEOTIDE SEQUENCE [LARGE SCALE GENOMIC DNA]</scope>
    <source>
        <strain evidence="4 5">AGMB01872</strain>
    </source>
</reference>
<evidence type="ECO:0000313" key="4">
    <source>
        <dbReference type="EMBL" id="MBW7570036.1"/>
    </source>
</evidence>
<dbReference type="Proteomes" id="UP000731465">
    <property type="component" value="Unassembled WGS sequence"/>
</dbReference>
<protein>
    <submittedName>
        <fullName evidence="4">TetR/AcrR family transcriptional regulator</fullName>
    </submittedName>
</protein>
<sequence length="205" mass="23857">MASRKNFVRNKEKRPQEIIDSAIKLFIKKGFESTTFADIAKDCNIARSTIYLYFSDKHDLLEKAIIARISENRAGFLEGSIDRGNSKQEFIQNVLEKVIAAVDHKKDDPFYVFLIFTASKNKRIAEILKKHVLDSIFDTWEIICKDVNFTDDEKKMYIYLIFSLHFTSQVMNVIYKDNSPFIQLSDLVKISREQMNKDSHIKNGT</sequence>
<proteinExistence type="predicted"/>
<dbReference type="EMBL" id="JAGFNY010000008">
    <property type="protein sequence ID" value="MBW7570036.1"/>
    <property type="molecule type" value="Genomic_DNA"/>
</dbReference>
<evidence type="ECO:0000313" key="5">
    <source>
        <dbReference type="Proteomes" id="UP000731465"/>
    </source>
</evidence>
<dbReference type="InterPro" id="IPR009057">
    <property type="entry name" value="Homeodomain-like_sf"/>
</dbReference>
<feature type="domain" description="HTH tetR-type" evidence="3">
    <location>
        <begin position="12"/>
        <end position="72"/>
    </location>
</feature>
<dbReference type="Pfam" id="PF00440">
    <property type="entry name" value="TetR_N"/>
    <property type="match status" value="1"/>
</dbReference>
<gene>
    <name evidence="4" type="ORF">J5V48_03910</name>
</gene>
<feature type="DNA-binding region" description="H-T-H motif" evidence="2">
    <location>
        <begin position="35"/>
        <end position="54"/>
    </location>
</feature>
<name>A0ABS7DG03_9GAMM</name>
<accession>A0ABS7DG03</accession>
<dbReference type="RefSeq" id="WP_219937253.1">
    <property type="nucleotide sequence ID" value="NZ_JAGFNY010000008.1"/>
</dbReference>